<organism evidence="2 3">
    <name type="scientific">Streptomyces plumbiresistens</name>
    <dbReference type="NCBI Taxonomy" id="511811"/>
    <lineage>
        <taxon>Bacteria</taxon>
        <taxon>Bacillati</taxon>
        <taxon>Actinomycetota</taxon>
        <taxon>Actinomycetes</taxon>
        <taxon>Kitasatosporales</taxon>
        <taxon>Streptomycetaceae</taxon>
        <taxon>Streptomyces</taxon>
    </lineage>
</organism>
<feature type="domain" description="Coenzyme Q-binding protein COQ10 START" evidence="1">
    <location>
        <begin position="24"/>
        <end position="112"/>
    </location>
</feature>
<dbReference type="Proteomes" id="UP001500456">
    <property type="component" value="Unassembled WGS sequence"/>
</dbReference>
<dbReference type="RefSeq" id="WP_266451345.1">
    <property type="nucleotide sequence ID" value="NZ_BAAAZX010000003.1"/>
</dbReference>
<evidence type="ECO:0000259" key="1">
    <source>
        <dbReference type="Pfam" id="PF03364"/>
    </source>
</evidence>
<accession>A0ABP7QL31</accession>
<evidence type="ECO:0000313" key="3">
    <source>
        <dbReference type="Proteomes" id="UP001500456"/>
    </source>
</evidence>
<dbReference type="EMBL" id="BAAAZX010000003">
    <property type="protein sequence ID" value="GAA3983896.1"/>
    <property type="molecule type" value="Genomic_DNA"/>
</dbReference>
<comment type="caution">
    <text evidence="2">The sequence shown here is derived from an EMBL/GenBank/DDBJ whole genome shotgun (WGS) entry which is preliminary data.</text>
</comment>
<dbReference type="Pfam" id="PF03364">
    <property type="entry name" value="Polyketide_cyc"/>
    <property type="match status" value="2"/>
</dbReference>
<name>A0ABP7QL31_9ACTN</name>
<evidence type="ECO:0000313" key="2">
    <source>
        <dbReference type="EMBL" id="GAA3983896.1"/>
    </source>
</evidence>
<protein>
    <submittedName>
        <fullName evidence="2">SRPBCC family protein</fullName>
    </submittedName>
</protein>
<dbReference type="InterPro" id="IPR005031">
    <property type="entry name" value="COQ10_START"/>
</dbReference>
<proteinExistence type="predicted"/>
<reference evidence="3" key="1">
    <citation type="journal article" date="2019" name="Int. J. Syst. Evol. Microbiol.">
        <title>The Global Catalogue of Microorganisms (GCM) 10K type strain sequencing project: providing services to taxonomists for standard genome sequencing and annotation.</title>
        <authorList>
            <consortium name="The Broad Institute Genomics Platform"/>
            <consortium name="The Broad Institute Genome Sequencing Center for Infectious Disease"/>
            <person name="Wu L."/>
            <person name="Ma J."/>
        </authorList>
    </citation>
    <scope>NUCLEOTIDE SEQUENCE [LARGE SCALE GENOMIC DNA]</scope>
    <source>
        <strain evidence="3">JCM 16924</strain>
    </source>
</reference>
<sequence length="331" mass="36275">MDTQTHVRTAEGPTRSAEHVTELAASARRAYGLIEDVGRWPLLFAPCIWSQQLDRTGDVQRIRLWAVVGSEVRSWTSRRVLDPASNRIDFAQENPAAPLTEMTGHWRFEDPSPDSPGRLELGHRWTTAGDPHAADRIAAALDSNSTAEIGALRTWAERPEGPDELILSFSDDELVAAPVPEVYDFLYRADLWPKRLPHVAGLDVETTPADAATAGAEVQTMDMETSAADGSTHLTQSVRLCFTDERIVYKQTTPPRGLLAHSGEWLFSTRPEGTRVTAWHTVALDPTAVESVFGPGTTLAEALRKARDIIGANSRSTLRAARSHLEQGAAE</sequence>
<dbReference type="InterPro" id="IPR023393">
    <property type="entry name" value="START-like_dom_sf"/>
</dbReference>
<dbReference type="Gene3D" id="3.30.530.20">
    <property type="match status" value="2"/>
</dbReference>
<gene>
    <name evidence="2" type="ORF">GCM10022232_15580</name>
</gene>
<dbReference type="SUPFAM" id="SSF55961">
    <property type="entry name" value="Bet v1-like"/>
    <property type="match status" value="2"/>
</dbReference>
<keyword evidence="3" id="KW-1185">Reference proteome</keyword>
<feature type="domain" description="Coenzyme Q-binding protein COQ10 START" evidence="1">
    <location>
        <begin position="175"/>
        <end position="285"/>
    </location>
</feature>
<dbReference type="CDD" id="cd08861">
    <property type="entry name" value="OtcD1_ARO-CYC_like"/>
    <property type="match status" value="2"/>
</dbReference>